<name>A0ABW3L1H9_9BACI</name>
<dbReference type="Proteomes" id="UP001596990">
    <property type="component" value="Unassembled WGS sequence"/>
</dbReference>
<dbReference type="PROSITE" id="PS50879">
    <property type="entry name" value="RNASE_H_1"/>
    <property type="match status" value="1"/>
</dbReference>
<evidence type="ECO:0000259" key="1">
    <source>
        <dbReference type="PROSITE" id="PS50879"/>
    </source>
</evidence>
<proteinExistence type="predicted"/>
<feature type="domain" description="RNase H type-1" evidence="1">
    <location>
        <begin position="1"/>
        <end position="127"/>
    </location>
</feature>
<evidence type="ECO:0000313" key="2">
    <source>
        <dbReference type="EMBL" id="MFD1018429.1"/>
    </source>
</evidence>
<dbReference type="InterPro" id="IPR052929">
    <property type="entry name" value="RNase_H-like_EbsB-rel"/>
</dbReference>
<sequence length="134" mass="15050">MIEVYTDGAASGDPGPSSAGIYIKKGKEHFEFAYPLGTTSNHQAEFLAVIKALEICAEYFPGEILSFRSDSKIVVETIEKNFTKNEAFLPLLNEINAYKENFAYVFFKWIPEKQNGKADKLARQALKNSKKDSM</sequence>
<evidence type="ECO:0000313" key="3">
    <source>
        <dbReference type="Proteomes" id="UP001596990"/>
    </source>
</evidence>
<dbReference type="GO" id="GO:0004523">
    <property type="term" value="F:RNA-DNA hybrid ribonuclease activity"/>
    <property type="evidence" value="ECO:0007669"/>
    <property type="project" value="UniProtKB-EC"/>
</dbReference>
<dbReference type="EMBL" id="JBHTKL010000001">
    <property type="protein sequence ID" value="MFD1018429.1"/>
    <property type="molecule type" value="Genomic_DNA"/>
</dbReference>
<dbReference type="EC" id="3.1.26.4" evidence="2"/>
<gene>
    <name evidence="2" type="ORF">ACFQ2J_04365</name>
</gene>
<dbReference type="InterPro" id="IPR036397">
    <property type="entry name" value="RNaseH_sf"/>
</dbReference>
<organism evidence="2 3">
    <name type="scientific">Thalassobacillus hwangdonensis</name>
    <dbReference type="NCBI Taxonomy" id="546108"/>
    <lineage>
        <taxon>Bacteria</taxon>
        <taxon>Bacillati</taxon>
        <taxon>Bacillota</taxon>
        <taxon>Bacilli</taxon>
        <taxon>Bacillales</taxon>
        <taxon>Bacillaceae</taxon>
        <taxon>Thalassobacillus</taxon>
    </lineage>
</organism>
<dbReference type="RefSeq" id="WP_386056922.1">
    <property type="nucleotide sequence ID" value="NZ_JBHTKL010000001.1"/>
</dbReference>
<protein>
    <submittedName>
        <fullName evidence="2">Ribonuclease HI family protein</fullName>
        <ecNumber evidence="2">3.1.26.4</ecNumber>
    </submittedName>
</protein>
<keyword evidence="2" id="KW-0378">Hydrolase</keyword>
<dbReference type="InterPro" id="IPR012337">
    <property type="entry name" value="RNaseH-like_sf"/>
</dbReference>
<dbReference type="Gene3D" id="3.30.420.10">
    <property type="entry name" value="Ribonuclease H-like superfamily/Ribonuclease H"/>
    <property type="match status" value="1"/>
</dbReference>
<dbReference type="Pfam" id="PF00075">
    <property type="entry name" value="RNase_H"/>
    <property type="match status" value="1"/>
</dbReference>
<dbReference type="SUPFAM" id="SSF53098">
    <property type="entry name" value="Ribonuclease H-like"/>
    <property type="match status" value="1"/>
</dbReference>
<comment type="caution">
    <text evidence="2">The sequence shown here is derived from an EMBL/GenBank/DDBJ whole genome shotgun (WGS) entry which is preliminary data.</text>
</comment>
<dbReference type="PANTHER" id="PTHR47074">
    <property type="entry name" value="BNAC02G40300D PROTEIN"/>
    <property type="match status" value="1"/>
</dbReference>
<keyword evidence="3" id="KW-1185">Reference proteome</keyword>
<dbReference type="InterPro" id="IPR002156">
    <property type="entry name" value="RNaseH_domain"/>
</dbReference>
<dbReference type="CDD" id="cd09279">
    <property type="entry name" value="RNase_HI_like"/>
    <property type="match status" value="1"/>
</dbReference>
<dbReference type="PANTHER" id="PTHR47074:SF11">
    <property type="entry name" value="REVERSE TRANSCRIPTASE-LIKE PROTEIN"/>
    <property type="match status" value="1"/>
</dbReference>
<reference evidence="3" key="1">
    <citation type="journal article" date="2019" name="Int. J. Syst. Evol. Microbiol.">
        <title>The Global Catalogue of Microorganisms (GCM) 10K type strain sequencing project: providing services to taxonomists for standard genome sequencing and annotation.</title>
        <authorList>
            <consortium name="The Broad Institute Genomics Platform"/>
            <consortium name="The Broad Institute Genome Sequencing Center for Infectious Disease"/>
            <person name="Wu L."/>
            <person name="Ma J."/>
        </authorList>
    </citation>
    <scope>NUCLEOTIDE SEQUENCE [LARGE SCALE GENOMIC DNA]</scope>
    <source>
        <strain evidence="3">CCUG 56607</strain>
    </source>
</reference>
<accession>A0ABW3L1H9</accession>